<sequence length="94" mass="10638">MQPGFFRILYAHTVKGDAIMTGTNLPVMSIQEWRQLLNDTEALLLAPKNHHRELLHHAYALRDTHAVDSGTLADMLELADEALMYAHSVQTDQQ</sequence>
<proteinExistence type="predicted"/>
<gene>
    <name evidence="1" type="ORF">O164_14185</name>
</gene>
<reference evidence="1 2" key="1">
    <citation type="submission" date="2013-10" db="EMBL/GenBank/DDBJ databases">
        <title>Whole Genome Shotgun Sequence of Pseudomonas taiwanensis SJ9.</title>
        <authorList>
            <person name="Hong S.-J."/>
            <person name="Shin J.-H."/>
        </authorList>
    </citation>
    <scope>NUCLEOTIDE SEQUENCE [LARGE SCALE GENOMIC DNA]</scope>
    <source>
        <strain evidence="1 2">SJ9</strain>
    </source>
</reference>
<accession>V7D9T5</accession>
<organism evidence="1 2">
    <name type="scientific">Pseudomonas taiwanensis SJ9</name>
    <dbReference type="NCBI Taxonomy" id="1388762"/>
    <lineage>
        <taxon>Bacteria</taxon>
        <taxon>Pseudomonadati</taxon>
        <taxon>Pseudomonadota</taxon>
        <taxon>Gammaproteobacteria</taxon>
        <taxon>Pseudomonadales</taxon>
        <taxon>Pseudomonadaceae</taxon>
        <taxon>Pseudomonas</taxon>
    </lineage>
</organism>
<name>V7D9T5_9PSED</name>
<evidence type="ECO:0000313" key="1">
    <source>
        <dbReference type="EMBL" id="ESW39069.1"/>
    </source>
</evidence>
<dbReference type="EMBL" id="AXUP01000174">
    <property type="protein sequence ID" value="ESW39069.1"/>
    <property type="molecule type" value="Genomic_DNA"/>
</dbReference>
<comment type="caution">
    <text evidence="1">The sequence shown here is derived from an EMBL/GenBank/DDBJ whole genome shotgun (WGS) entry which is preliminary data.</text>
</comment>
<evidence type="ECO:0000313" key="2">
    <source>
        <dbReference type="Proteomes" id="UP000018511"/>
    </source>
</evidence>
<dbReference type="Proteomes" id="UP000018511">
    <property type="component" value="Unassembled WGS sequence"/>
</dbReference>
<dbReference type="AlphaFoldDB" id="V7D9T5"/>
<protein>
    <submittedName>
        <fullName evidence="1">Uncharacterized protein</fullName>
    </submittedName>
</protein>